<evidence type="ECO:0000313" key="2">
    <source>
        <dbReference type="Proteomes" id="UP000011885"/>
    </source>
</evidence>
<dbReference type="EMBL" id="ANOH01000325">
    <property type="protein sequence ID" value="EMI53836.1"/>
    <property type="molecule type" value="Genomic_DNA"/>
</dbReference>
<reference evidence="1 2" key="1">
    <citation type="journal article" date="2013" name="Mar. Genomics">
        <title>Expression of sulfatases in Rhodopirellula baltica and the diversity of sulfatases in the genus Rhodopirellula.</title>
        <authorList>
            <person name="Wegner C.E."/>
            <person name="Richter-Heitmann T."/>
            <person name="Klindworth A."/>
            <person name="Klockow C."/>
            <person name="Richter M."/>
            <person name="Achstetter T."/>
            <person name="Glockner F.O."/>
            <person name="Harder J."/>
        </authorList>
    </citation>
    <scope>NUCLEOTIDE SEQUENCE [LARGE SCALE GENOMIC DNA]</scope>
    <source>
        <strain evidence="1 2">SM41</strain>
    </source>
</reference>
<name>M5U7I9_9BACT</name>
<organism evidence="1 2">
    <name type="scientific">Rhodopirellula sallentina SM41</name>
    <dbReference type="NCBI Taxonomy" id="1263870"/>
    <lineage>
        <taxon>Bacteria</taxon>
        <taxon>Pseudomonadati</taxon>
        <taxon>Planctomycetota</taxon>
        <taxon>Planctomycetia</taxon>
        <taxon>Pirellulales</taxon>
        <taxon>Pirellulaceae</taxon>
        <taxon>Rhodopirellula</taxon>
    </lineage>
</organism>
<gene>
    <name evidence="1" type="ORF">RSSM_04730</name>
</gene>
<keyword evidence="2" id="KW-1185">Reference proteome</keyword>
<dbReference type="AlphaFoldDB" id="M5U7I9"/>
<dbReference type="PATRIC" id="fig|1263870.3.peg.5005"/>
<evidence type="ECO:0000313" key="1">
    <source>
        <dbReference type="EMBL" id="EMI53836.1"/>
    </source>
</evidence>
<dbReference type="PROSITE" id="PS51257">
    <property type="entry name" value="PROKAR_LIPOPROTEIN"/>
    <property type="match status" value="1"/>
</dbReference>
<proteinExistence type="predicted"/>
<comment type="caution">
    <text evidence="1">The sequence shown here is derived from an EMBL/GenBank/DDBJ whole genome shotgun (WGS) entry which is preliminary data.</text>
</comment>
<dbReference type="RefSeq" id="WP_008683896.1">
    <property type="nucleotide sequence ID" value="NZ_ANOH01000325.1"/>
</dbReference>
<accession>M5U7I9</accession>
<sequence length="57" mass="6033">MNSYLKILFMVSCIALVGCGGGGEPTVIEADEDYIAKERAAYLNSASAEMEAGEDVE</sequence>
<dbReference type="Proteomes" id="UP000011885">
    <property type="component" value="Unassembled WGS sequence"/>
</dbReference>
<protein>
    <submittedName>
        <fullName evidence="1">Secreted protein</fullName>
    </submittedName>
</protein>